<dbReference type="SUPFAM" id="SSF50447">
    <property type="entry name" value="Translation proteins"/>
    <property type="match status" value="1"/>
</dbReference>
<sequence length="605" mass="68287">MDDQKYIRNFAIVAHIDHGKSTLADRLLEDTGTIDSKNINEQVLDYNPIEKERGITIKLAPVKMKYIYENIPYTLNLIDTPGHVDFAYEVSRSLSACEGVILVIDATQGIQAQTVAHMQLILKNKLKIIPVINKIDLDSAEVELVKESIVTVFGLPKDRILEISAKKGINIDKVLKAVIQEIPPPVGNKNAPLKALIFSSIYHPHKGVVIYVRMFDGEINIKDYRHGKIYGKLLHLCATGIDFVPLEVGFFNPQMMTGNVITAGDVGYIATGLKDLSLARVGDTVTFNNTQVTPLPGYKDPKPMVFLSLYPIDNDKYMDLRLGLEKLHLSDSSYTFKPHSSLALGKGFLCGFLGLLHGEVINERLEEEFDLNVISTTPIVEYMITTIDGKINFIHTPEEFPGPSLIRSIEEPMMLTTIYSPAAFVGVIIQLCENRRAQYIDLEYVAAQAKFTYVIPLSEMIIDFFDQLKSVSEGYASLDYEFYEYRKIEAVKVDILLNKIPVDAFSHIVVKENVLIHANKIVERLKNLIPRHQFEIPIQAVIGGKIIARSDVKAFRKDVTQKLYGGDRTRKDKLLEAQKKGKKRLKRFGKVEIPQEVFLKLYKVF</sequence>
<proteinExistence type="inferred from homology"/>
<evidence type="ECO:0000256" key="6">
    <source>
        <dbReference type="ARBA" id="ARBA00023134"/>
    </source>
</evidence>
<dbReference type="PANTHER" id="PTHR43512:SF4">
    <property type="entry name" value="TRANSLATION FACTOR GUF1 HOMOLOG, CHLOROPLASTIC"/>
    <property type="match status" value="1"/>
</dbReference>
<dbReference type="CDD" id="cd01890">
    <property type="entry name" value="LepA"/>
    <property type="match status" value="1"/>
</dbReference>
<evidence type="ECO:0000256" key="3">
    <source>
        <dbReference type="ARBA" id="ARBA00022741"/>
    </source>
</evidence>
<evidence type="ECO:0000256" key="8">
    <source>
        <dbReference type="ARBA" id="ARBA00050293"/>
    </source>
</evidence>
<evidence type="ECO:0000313" key="15">
    <source>
        <dbReference type="Proteomes" id="UP000177092"/>
    </source>
</evidence>
<dbReference type="PANTHER" id="PTHR43512">
    <property type="entry name" value="TRANSLATION FACTOR GUF1-RELATED"/>
    <property type="match status" value="1"/>
</dbReference>
<keyword evidence="5 12" id="KW-0648">Protein biosynthesis</keyword>
<evidence type="ECO:0000256" key="2">
    <source>
        <dbReference type="ARBA" id="ARBA00022475"/>
    </source>
</evidence>
<dbReference type="NCBIfam" id="TIGR01393">
    <property type="entry name" value="lepA"/>
    <property type="match status" value="1"/>
</dbReference>
<dbReference type="InterPro" id="IPR006297">
    <property type="entry name" value="EF-4"/>
</dbReference>
<evidence type="ECO:0000256" key="7">
    <source>
        <dbReference type="ARBA" id="ARBA00023136"/>
    </source>
</evidence>
<dbReference type="Pfam" id="PF06421">
    <property type="entry name" value="LepA_C"/>
    <property type="match status" value="1"/>
</dbReference>
<dbReference type="Gene3D" id="2.40.30.10">
    <property type="entry name" value="Translation factors"/>
    <property type="match status" value="1"/>
</dbReference>
<dbReference type="SUPFAM" id="SSF52540">
    <property type="entry name" value="P-loop containing nucleoside triphosphate hydrolases"/>
    <property type="match status" value="1"/>
</dbReference>
<dbReference type="FunFam" id="3.40.50.300:FF:000078">
    <property type="entry name" value="Elongation factor 4"/>
    <property type="match status" value="1"/>
</dbReference>
<evidence type="ECO:0000256" key="5">
    <source>
        <dbReference type="ARBA" id="ARBA00022917"/>
    </source>
</evidence>
<dbReference type="FunFam" id="3.30.70.240:FF:000007">
    <property type="entry name" value="Translation factor GUF1, mitochondrial"/>
    <property type="match status" value="1"/>
</dbReference>
<dbReference type="SMART" id="SM00838">
    <property type="entry name" value="EFG_C"/>
    <property type="match status" value="1"/>
</dbReference>
<evidence type="ECO:0000256" key="4">
    <source>
        <dbReference type="ARBA" id="ARBA00022801"/>
    </source>
</evidence>
<dbReference type="GO" id="GO:0005886">
    <property type="term" value="C:plasma membrane"/>
    <property type="evidence" value="ECO:0007669"/>
    <property type="project" value="UniProtKB-SubCell"/>
</dbReference>
<keyword evidence="14" id="KW-0251">Elongation factor</keyword>
<dbReference type="PROSITE" id="PS00301">
    <property type="entry name" value="G_TR_1"/>
    <property type="match status" value="1"/>
</dbReference>
<feature type="domain" description="Tr-type G" evidence="13">
    <location>
        <begin position="5"/>
        <end position="186"/>
    </location>
</feature>
<dbReference type="FunFam" id="3.30.70.2570:FF:000001">
    <property type="entry name" value="Translation factor GUF1, mitochondrial"/>
    <property type="match status" value="1"/>
</dbReference>
<dbReference type="GO" id="GO:0045727">
    <property type="term" value="P:positive regulation of translation"/>
    <property type="evidence" value="ECO:0007669"/>
    <property type="project" value="UniProtKB-UniRule"/>
</dbReference>
<keyword evidence="4 12" id="KW-0378">Hydrolase</keyword>
<comment type="function">
    <text evidence="9 12">Required for accurate and efficient protein synthesis under certain stress conditions. May act as a fidelity factor of the translation reaction, by catalyzing a one-codon backward translocation of tRNAs on improperly translocated ribosomes. Back-translocation proceeds from a post-translocation (POST) complex to a pre-translocation (PRE) complex, thus giving elongation factor G a second chance to translocate the tRNAs correctly. Binds to ribosomes in a GTP-dependent manner.</text>
</comment>
<evidence type="ECO:0000259" key="13">
    <source>
        <dbReference type="PROSITE" id="PS51722"/>
    </source>
</evidence>
<feature type="binding site" evidence="12">
    <location>
        <begin position="17"/>
        <end position="22"/>
    </location>
    <ligand>
        <name>GTP</name>
        <dbReference type="ChEBI" id="CHEBI:37565"/>
    </ligand>
</feature>
<dbReference type="NCBIfam" id="TIGR00231">
    <property type="entry name" value="small_GTP"/>
    <property type="match status" value="1"/>
</dbReference>
<dbReference type="GO" id="GO:0043022">
    <property type="term" value="F:ribosome binding"/>
    <property type="evidence" value="ECO:0007669"/>
    <property type="project" value="UniProtKB-UniRule"/>
</dbReference>
<dbReference type="InterPro" id="IPR000640">
    <property type="entry name" value="EFG_V-like"/>
</dbReference>
<comment type="caution">
    <text evidence="14">The sequence shown here is derived from an EMBL/GenBank/DDBJ whole genome shotgun (WGS) entry which is preliminary data.</text>
</comment>
<dbReference type="InterPro" id="IPR013842">
    <property type="entry name" value="LepA_CTD"/>
</dbReference>
<keyword evidence="7 12" id="KW-0472">Membrane</keyword>
<dbReference type="Proteomes" id="UP000177092">
    <property type="component" value="Unassembled WGS sequence"/>
</dbReference>
<dbReference type="GO" id="GO:0003924">
    <property type="term" value="F:GTPase activity"/>
    <property type="evidence" value="ECO:0007669"/>
    <property type="project" value="UniProtKB-UniRule"/>
</dbReference>
<keyword evidence="3 12" id="KW-0547">Nucleotide-binding</keyword>
<dbReference type="PRINTS" id="PR00315">
    <property type="entry name" value="ELONGATNFCT"/>
</dbReference>
<reference evidence="14 15" key="1">
    <citation type="journal article" date="2016" name="Nat. Commun.">
        <title>Thousands of microbial genomes shed light on interconnected biogeochemical processes in an aquifer system.</title>
        <authorList>
            <person name="Anantharaman K."/>
            <person name="Brown C.T."/>
            <person name="Hug L.A."/>
            <person name="Sharon I."/>
            <person name="Castelle C.J."/>
            <person name="Probst A.J."/>
            <person name="Thomas B.C."/>
            <person name="Singh A."/>
            <person name="Wilkins M.J."/>
            <person name="Karaoz U."/>
            <person name="Brodie E.L."/>
            <person name="Williams K.H."/>
            <person name="Hubbard S.S."/>
            <person name="Banfield J.F."/>
        </authorList>
    </citation>
    <scope>NUCLEOTIDE SEQUENCE [LARGE SCALE GENOMIC DNA]</scope>
</reference>
<dbReference type="Gene3D" id="3.30.70.240">
    <property type="match status" value="1"/>
</dbReference>
<evidence type="ECO:0000256" key="11">
    <source>
        <dbReference type="ARBA" id="ARBA00066744"/>
    </source>
</evidence>
<dbReference type="Pfam" id="PF00009">
    <property type="entry name" value="GTP_EFTU"/>
    <property type="match status" value="1"/>
</dbReference>
<comment type="similarity">
    <text evidence="10">Belongs to the GTP-binding elongation factor family. LepA subfamily.</text>
</comment>
<dbReference type="InterPro" id="IPR009000">
    <property type="entry name" value="Transl_B-barrel_sf"/>
</dbReference>
<keyword evidence="6 12" id="KW-0342">GTP-binding</keyword>
<dbReference type="InterPro" id="IPR038363">
    <property type="entry name" value="LepA_C_sf"/>
</dbReference>
<comment type="catalytic activity">
    <reaction evidence="8 12">
        <text>GTP + H2O = GDP + phosphate + H(+)</text>
        <dbReference type="Rhea" id="RHEA:19669"/>
        <dbReference type="ChEBI" id="CHEBI:15377"/>
        <dbReference type="ChEBI" id="CHEBI:15378"/>
        <dbReference type="ChEBI" id="CHEBI:37565"/>
        <dbReference type="ChEBI" id="CHEBI:43474"/>
        <dbReference type="ChEBI" id="CHEBI:58189"/>
        <dbReference type="EC" id="3.6.5.n1"/>
    </reaction>
</comment>
<dbReference type="PROSITE" id="PS51722">
    <property type="entry name" value="G_TR_2"/>
    <property type="match status" value="1"/>
</dbReference>
<dbReference type="Gene3D" id="3.30.70.870">
    <property type="entry name" value="Elongation Factor G (Translational Gtpase), domain 3"/>
    <property type="match status" value="1"/>
</dbReference>
<dbReference type="InterPro" id="IPR035647">
    <property type="entry name" value="EFG_III/V"/>
</dbReference>
<name>A0A1F6A5E3_9BACT</name>
<dbReference type="AlphaFoldDB" id="A0A1F6A5E3"/>
<dbReference type="GO" id="GO:0005525">
    <property type="term" value="F:GTP binding"/>
    <property type="evidence" value="ECO:0007669"/>
    <property type="project" value="UniProtKB-UniRule"/>
</dbReference>
<dbReference type="InterPro" id="IPR035654">
    <property type="entry name" value="LepA_IV"/>
</dbReference>
<dbReference type="InterPro" id="IPR000795">
    <property type="entry name" value="T_Tr_GTP-bd_dom"/>
</dbReference>
<comment type="subcellular location">
    <subcellularLocation>
        <location evidence="12">Cell membrane</location>
        <topology evidence="12">Peripheral membrane protein</topology>
        <orientation evidence="12">Cytoplasmic side</orientation>
    </subcellularLocation>
</comment>
<accession>A0A1F6A5E3</accession>
<dbReference type="EC" id="3.6.5.n1" evidence="11 12"/>
<dbReference type="HAMAP" id="MF_00071">
    <property type="entry name" value="LepA"/>
    <property type="match status" value="1"/>
</dbReference>
<evidence type="ECO:0000313" key="14">
    <source>
        <dbReference type="EMBL" id="OGG19955.1"/>
    </source>
</evidence>
<dbReference type="Gene3D" id="3.30.70.2570">
    <property type="entry name" value="Elongation factor 4, C-terminal domain"/>
    <property type="match status" value="1"/>
</dbReference>
<organism evidence="14 15">
    <name type="scientific">Candidatus Gottesmanbacteria bacterium RIFCSPHIGHO2_02_FULL_40_13</name>
    <dbReference type="NCBI Taxonomy" id="1798384"/>
    <lineage>
        <taxon>Bacteria</taxon>
        <taxon>Candidatus Gottesmaniibacteriota</taxon>
    </lineage>
</organism>
<dbReference type="InterPro" id="IPR005225">
    <property type="entry name" value="Small_GTP-bd"/>
</dbReference>
<dbReference type="EMBL" id="MFJN01000064">
    <property type="protein sequence ID" value="OGG19955.1"/>
    <property type="molecule type" value="Genomic_DNA"/>
</dbReference>
<evidence type="ECO:0000256" key="12">
    <source>
        <dbReference type="HAMAP-Rule" id="MF_00071"/>
    </source>
</evidence>
<comment type="similarity">
    <text evidence="1 12">Belongs to the TRAFAC class translation factor GTPase superfamily. Classic translation factor GTPase family. LepA subfamily.</text>
</comment>
<evidence type="ECO:0000256" key="9">
    <source>
        <dbReference type="ARBA" id="ARBA00057626"/>
    </source>
</evidence>
<dbReference type="CDD" id="cd03709">
    <property type="entry name" value="lepA_C"/>
    <property type="match status" value="1"/>
</dbReference>
<dbReference type="Gene3D" id="3.40.50.300">
    <property type="entry name" value="P-loop containing nucleotide triphosphate hydrolases"/>
    <property type="match status" value="1"/>
</dbReference>
<keyword evidence="2 12" id="KW-1003">Cell membrane</keyword>
<dbReference type="STRING" id="1798384.A3D03_02795"/>
<gene>
    <name evidence="12" type="primary">lepA</name>
    <name evidence="14" type="ORF">A3D03_02795</name>
</gene>
<evidence type="ECO:0000256" key="1">
    <source>
        <dbReference type="ARBA" id="ARBA00005454"/>
    </source>
</evidence>
<feature type="binding site" evidence="12">
    <location>
        <begin position="133"/>
        <end position="136"/>
    </location>
    <ligand>
        <name>GTP</name>
        <dbReference type="ChEBI" id="CHEBI:37565"/>
    </ligand>
</feature>
<dbReference type="GO" id="GO:0003746">
    <property type="term" value="F:translation elongation factor activity"/>
    <property type="evidence" value="ECO:0007669"/>
    <property type="project" value="UniProtKB-UniRule"/>
</dbReference>
<dbReference type="Pfam" id="PF00679">
    <property type="entry name" value="EFG_C"/>
    <property type="match status" value="1"/>
</dbReference>
<dbReference type="InterPro" id="IPR031157">
    <property type="entry name" value="G_TR_CS"/>
</dbReference>
<protein>
    <recommendedName>
        <fullName evidence="11 12">Elongation factor 4</fullName>
        <shortName evidence="12">EF-4</shortName>
        <ecNumber evidence="11 12">3.6.5.n1</ecNumber>
    </recommendedName>
    <alternativeName>
        <fullName evidence="12">Ribosomal back-translocase LepA</fullName>
    </alternativeName>
</protein>
<evidence type="ECO:0000256" key="10">
    <source>
        <dbReference type="ARBA" id="ARBA00061052"/>
    </source>
</evidence>
<dbReference type="SUPFAM" id="SSF54980">
    <property type="entry name" value="EF-G C-terminal domain-like"/>
    <property type="match status" value="2"/>
</dbReference>
<dbReference type="InterPro" id="IPR027417">
    <property type="entry name" value="P-loop_NTPase"/>
</dbReference>